<comment type="subunit">
    <text evidence="2">Homodimer.</text>
</comment>
<dbReference type="GO" id="GO:0016094">
    <property type="term" value="P:polyprenol biosynthetic process"/>
    <property type="evidence" value="ECO:0007669"/>
    <property type="project" value="TreeGrafter"/>
</dbReference>
<dbReference type="HAMAP" id="MF_01139">
    <property type="entry name" value="ISPT"/>
    <property type="match status" value="1"/>
</dbReference>
<comment type="caution">
    <text evidence="4">The sequence shown here is derived from an EMBL/GenBank/DDBJ whole genome shotgun (WGS) entry which is preliminary data.</text>
</comment>
<dbReference type="EC" id="2.5.1.31" evidence="2"/>
<evidence type="ECO:0000313" key="4">
    <source>
        <dbReference type="EMBL" id="NYS60622.1"/>
    </source>
</evidence>
<dbReference type="PROSITE" id="PS01066">
    <property type="entry name" value="UPP_SYNTHASE"/>
    <property type="match status" value="1"/>
</dbReference>
<dbReference type="GO" id="GO:0071555">
    <property type="term" value="P:cell wall organization"/>
    <property type="evidence" value="ECO:0007669"/>
    <property type="project" value="UniProtKB-KW"/>
</dbReference>
<dbReference type="GO" id="GO:0008360">
    <property type="term" value="P:regulation of cell shape"/>
    <property type="evidence" value="ECO:0007669"/>
    <property type="project" value="UniProtKB-KW"/>
</dbReference>
<dbReference type="GO" id="GO:0009252">
    <property type="term" value="P:peptidoglycan biosynthetic process"/>
    <property type="evidence" value="ECO:0007669"/>
    <property type="project" value="UniProtKB-UniRule"/>
</dbReference>
<dbReference type="PANTHER" id="PTHR10291:SF0">
    <property type="entry name" value="DEHYDRODOLICHYL DIPHOSPHATE SYNTHASE 2"/>
    <property type="match status" value="1"/>
</dbReference>
<reference evidence="4 5" key="1">
    <citation type="journal article" date="2015" name="Int. J. Syst. Evol. Microbiol.">
        <title>Halomonas salicampi sp. nov., a halotolerant and alkalitolerant bacterium isolated from a saltern soil.</title>
        <authorList>
            <person name="Lee J.C."/>
            <person name="Kim Y.S."/>
            <person name="Yun B.S."/>
            <person name="Whang K.S."/>
        </authorList>
    </citation>
    <scope>NUCLEOTIDE SEQUENCE [LARGE SCALE GENOMIC DNA]</scope>
    <source>
        <strain evidence="4 5">BH103</strain>
    </source>
</reference>
<feature type="active site" evidence="2">
    <location>
        <position position="42"/>
    </location>
</feature>
<feature type="binding site" evidence="2">
    <location>
        <position position="42"/>
    </location>
    <ligand>
        <name>Mg(2+)</name>
        <dbReference type="ChEBI" id="CHEBI:18420"/>
    </ligand>
</feature>
<dbReference type="AlphaFoldDB" id="A0A7Z0RUI4"/>
<organism evidence="4 5">
    <name type="scientific">Vreelandella salicampi</name>
    <dbReference type="NCBI Taxonomy" id="1449798"/>
    <lineage>
        <taxon>Bacteria</taxon>
        <taxon>Pseudomonadati</taxon>
        <taxon>Pseudomonadota</taxon>
        <taxon>Gammaproteobacteria</taxon>
        <taxon>Oceanospirillales</taxon>
        <taxon>Halomonadaceae</taxon>
        <taxon>Vreelandella</taxon>
    </lineage>
</organism>
<dbReference type="EMBL" id="JACCDF010000005">
    <property type="protein sequence ID" value="NYS60622.1"/>
    <property type="molecule type" value="Genomic_DNA"/>
</dbReference>
<feature type="compositionally biased region" description="Low complexity" evidence="3">
    <location>
        <begin position="267"/>
        <end position="284"/>
    </location>
</feature>
<sequence>MTLPQSPDKQPANSNTRSSTELSATKSAELALIPPHVAIIMDGNNRWARARGLSGVRGHRAGVEAVRAVIRRAVECEVETLSLFAFSSENWKRPAAEVNALMELFLMALKREVKKLHERNIRLTILGEREGFSHAIQKHIQRAETLTGENTGMHLVIAANYGGQWEIARAARKLAQQVADGELTAAEVDETRLDQTLRASQVPPVDLCIRTSGEQRLSNFMLWQLAYAELYFSPLLWPDFDANAFDAALADFSQRKRRFGMTDEQLSSAPSSKSSPTKTEAQGA</sequence>
<dbReference type="CDD" id="cd00475">
    <property type="entry name" value="Cis_IPPS"/>
    <property type="match status" value="1"/>
</dbReference>
<dbReference type="SUPFAM" id="SSF64005">
    <property type="entry name" value="Undecaprenyl diphosphate synthase"/>
    <property type="match status" value="1"/>
</dbReference>
<dbReference type="FunFam" id="3.40.1180.10:FF:000001">
    <property type="entry name" value="(2E,6E)-farnesyl-diphosphate-specific ditrans,polycis-undecaprenyl-diphosphate synthase"/>
    <property type="match status" value="1"/>
</dbReference>
<keyword evidence="1 2" id="KW-0808">Transferase</keyword>
<feature type="binding site" evidence="2">
    <location>
        <position position="47"/>
    </location>
    <ligand>
        <name>substrate</name>
    </ligand>
</feature>
<evidence type="ECO:0000256" key="1">
    <source>
        <dbReference type="ARBA" id="ARBA00022679"/>
    </source>
</evidence>
<dbReference type="NCBIfam" id="TIGR00055">
    <property type="entry name" value="uppS"/>
    <property type="match status" value="1"/>
</dbReference>
<dbReference type="InterPro" id="IPR036424">
    <property type="entry name" value="UPP_synth-like_sf"/>
</dbReference>
<dbReference type="InterPro" id="IPR001441">
    <property type="entry name" value="UPP_synth-like"/>
</dbReference>
<name>A0A7Z0RUI4_9GAMM</name>
<dbReference type="GO" id="GO:0000287">
    <property type="term" value="F:magnesium ion binding"/>
    <property type="evidence" value="ECO:0007669"/>
    <property type="project" value="UniProtKB-UniRule"/>
</dbReference>
<feature type="binding site" evidence="2">
    <location>
        <position position="91"/>
    </location>
    <ligand>
        <name>substrate</name>
    </ligand>
</feature>
<dbReference type="RefSeq" id="WP_179929954.1">
    <property type="nucleotide sequence ID" value="NZ_JACCDF010000005.1"/>
</dbReference>
<dbReference type="Pfam" id="PF01255">
    <property type="entry name" value="Prenyltransf"/>
    <property type="match status" value="1"/>
</dbReference>
<comment type="cofactor">
    <cofactor evidence="2">
        <name>Mg(2+)</name>
        <dbReference type="ChEBI" id="CHEBI:18420"/>
    </cofactor>
    <text evidence="2">Binds 2 magnesium ions per subunit.</text>
</comment>
<feature type="region of interest" description="Disordered" evidence="3">
    <location>
        <begin position="1"/>
        <end position="24"/>
    </location>
</feature>
<accession>A0A7Z0RUI4</accession>
<evidence type="ECO:0000313" key="5">
    <source>
        <dbReference type="Proteomes" id="UP000586119"/>
    </source>
</evidence>
<feature type="binding site" evidence="2">
    <location>
        <position position="210"/>
    </location>
    <ligand>
        <name>substrate</name>
    </ligand>
</feature>
<keyword evidence="2" id="KW-0573">Peptidoglycan synthesis</keyword>
<comment type="caution">
    <text evidence="2">Lacks conserved residue(s) required for the propagation of feature annotation.</text>
</comment>
<keyword evidence="2" id="KW-0460">Magnesium</keyword>
<comment type="function">
    <text evidence="2">Catalyzes the sequential condensation of isopentenyl diphosphate (IPP) with (2E,6E)-farnesyl diphosphate (E,E-FPP) to yield (2Z,6Z,10Z,14Z,18Z,22Z,26Z,30Z,34E,38E)-undecaprenyl diphosphate (di-trans,octa-cis-UPP). UPP is the precursor of glycosyl carrier lipid in the biosynthesis of bacterial cell wall polysaccharide components such as peptidoglycan and lipopolysaccharide.</text>
</comment>
<feature type="binding site" evidence="2">
    <location>
        <position position="59"/>
    </location>
    <ligand>
        <name>substrate</name>
    </ligand>
</feature>
<dbReference type="PANTHER" id="PTHR10291">
    <property type="entry name" value="DEHYDRODOLICHYL DIPHOSPHATE SYNTHASE FAMILY MEMBER"/>
    <property type="match status" value="1"/>
</dbReference>
<dbReference type="GO" id="GO:0005829">
    <property type="term" value="C:cytosol"/>
    <property type="evidence" value="ECO:0007669"/>
    <property type="project" value="TreeGrafter"/>
</dbReference>
<evidence type="ECO:0000256" key="2">
    <source>
        <dbReference type="HAMAP-Rule" id="MF_01139"/>
    </source>
</evidence>
<keyword evidence="5" id="KW-1185">Reference proteome</keyword>
<feature type="active site" description="Proton acceptor" evidence="2">
    <location>
        <position position="90"/>
    </location>
</feature>
<proteinExistence type="inferred from homology"/>
<gene>
    <name evidence="2 4" type="primary">uppS</name>
    <name evidence="4" type="ORF">HZS81_07585</name>
</gene>
<protein>
    <recommendedName>
        <fullName evidence="2">Ditrans,polycis-undecaprenyl-diphosphate synthase ((2E,6E)-farnesyl-diphosphate specific)</fullName>
        <ecNumber evidence="2">2.5.1.31</ecNumber>
    </recommendedName>
    <alternativeName>
        <fullName evidence="2">Ditrans,polycis-undecaprenylcistransferase</fullName>
    </alternativeName>
    <alternativeName>
        <fullName evidence="2">Undecaprenyl diphosphate synthase</fullName>
        <shortName evidence="2">UDS</shortName>
    </alternativeName>
    <alternativeName>
        <fullName evidence="2">Undecaprenyl pyrophosphate synthase</fullName>
        <shortName evidence="2">UPP synthase</shortName>
    </alternativeName>
</protein>
<feature type="region of interest" description="Disordered" evidence="3">
    <location>
        <begin position="260"/>
        <end position="284"/>
    </location>
</feature>
<evidence type="ECO:0000256" key="3">
    <source>
        <dbReference type="SAM" id="MobiDB-lite"/>
    </source>
</evidence>
<dbReference type="InterPro" id="IPR018520">
    <property type="entry name" value="UPP_synth-like_CS"/>
</dbReference>
<dbReference type="GO" id="GO:0008834">
    <property type="term" value="F:ditrans,polycis-undecaprenyl-diphosphate synthase [(2E,6E)-farnesyl-diphosphate specific] activity"/>
    <property type="evidence" value="ECO:0007669"/>
    <property type="project" value="UniProtKB-UniRule"/>
</dbReference>
<keyword evidence="2" id="KW-0961">Cell wall biogenesis/degradation</keyword>
<feature type="binding site" evidence="2">
    <location>
        <begin position="43"/>
        <end position="46"/>
    </location>
    <ligand>
        <name>substrate</name>
    </ligand>
</feature>
<comment type="similarity">
    <text evidence="2">Belongs to the UPP synthase family.</text>
</comment>
<comment type="catalytic activity">
    <reaction evidence="2">
        <text>8 isopentenyl diphosphate + (2E,6E)-farnesyl diphosphate = di-trans,octa-cis-undecaprenyl diphosphate + 8 diphosphate</text>
        <dbReference type="Rhea" id="RHEA:27551"/>
        <dbReference type="ChEBI" id="CHEBI:33019"/>
        <dbReference type="ChEBI" id="CHEBI:58405"/>
        <dbReference type="ChEBI" id="CHEBI:128769"/>
        <dbReference type="ChEBI" id="CHEBI:175763"/>
        <dbReference type="EC" id="2.5.1.31"/>
    </reaction>
</comment>
<dbReference type="Proteomes" id="UP000586119">
    <property type="component" value="Unassembled WGS sequence"/>
</dbReference>
<dbReference type="Gene3D" id="3.40.1180.10">
    <property type="entry name" value="Decaprenyl diphosphate synthase-like"/>
    <property type="match status" value="1"/>
</dbReference>
<feature type="binding site" evidence="2">
    <location>
        <position position="93"/>
    </location>
    <ligand>
        <name>substrate</name>
    </ligand>
</feature>
<feature type="binding site" evidence="2">
    <location>
        <position position="229"/>
    </location>
    <ligand>
        <name>Mg(2+)</name>
        <dbReference type="ChEBI" id="CHEBI:18420"/>
    </ligand>
</feature>
<feature type="binding site" evidence="2">
    <location>
        <begin position="216"/>
        <end position="218"/>
    </location>
    <ligand>
        <name>substrate</name>
    </ligand>
</feature>
<feature type="binding site" evidence="2">
    <location>
        <begin position="87"/>
        <end position="89"/>
    </location>
    <ligand>
        <name>substrate</name>
    </ligand>
</feature>
<keyword evidence="2" id="KW-0479">Metal-binding</keyword>
<keyword evidence="2" id="KW-0133">Cell shape</keyword>